<dbReference type="GO" id="GO:0005886">
    <property type="term" value="C:plasma membrane"/>
    <property type="evidence" value="ECO:0007669"/>
    <property type="project" value="UniProtKB-SubCell"/>
</dbReference>
<protein>
    <recommendedName>
        <fullName evidence="3">Sec translocon accessory complex subunit YajC</fullName>
    </recommendedName>
</protein>
<dbReference type="KEGG" id="epo:Epro_0550"/>
<evidence type="ECO:0000256" key="2">
    <source>
        <dbReference type="ARBA" id="ARBA00006742"/>
    </source>
</evidence>
<name>A0A0G3WKA6_9BACT</name>
<dbReference type="PANTHER" id="PTHR33909:SF1">
    <property type="entry name" value="SEC TRANSLOCON ACCESSORY COMPLEX SUBUNIT YAJC"/>
    <property type="match status" value="1"/>
</dbReference>
<organism evidence="13 14">
    <name type="scientific">Endomicrobium proavitum</name>
    <dbReference type="NCBI Taxonomy" id="1408281"/>
    <lineage>
        <taxon>Bacteria</taxon>
        <taxon>Pseudomonadati</taxon>
        <taxon>Elusimicrobiota</taxon>
        <taxon>Endomicrobiia</taxon>
        <taxon>Endomicrobiales</taxon>
        <taxon>Endomicrobiaceae</taxon>
        <taxon>Endomicrobium</taxon>
    </lineage>
</organism>
<dbReference type="AlphaFoldDB" id="A0A0G3WKA6"/>
<keyword evidence="9" id="KW-0811">Translocation</keyword>
<evidence type="ECO:0000313" key="14">
    <source>
        <dbReference type="Proteomes" id="UP000035337"/>
    </source>
</evidence>
<keyword evidence="10 11" id="KW-0472">Membrane</keyword>
<dbReference type="RefSeq" id="WP_052570390.1">
    <property type="nucleotide sequence ID" value="NZ_CP009498.1"/>
</dbReference>
<feature type="transmembrane region" description="Helical" evidence="11">
    <location>
        <begin position="30"/>
        <end position="51"/>
    </location>
</feature>
<evidence type="ECO:0000256" key="8">
    <source>
        <dbReference type="ARBA" id="ARBA00022989"/>
    </source>
</evidence>
<reference evidence="13 14" key="1">
    <citation type="submission" date="2014-09" db="EMBL/GenBank/DDBJ databases">
        <title>Complete genome sequence of Endomicrobium proavitum.</title>
        <authorList>
            <person name="Zheng H."/>
        </authorList>
    </citation>
    <scope>NUCLEOTIDE SEQUENCE [LARGE SCALE GENOMIC DNA]</scope>
    <source>
        <strain evidence="13 14">Rsa215</strain>
    </source>
</reference>
<dbReference type="OrthoDB" id="9811406at2"/>
<evidence type="ECO:0000256" key="7">
    <source>
        <dbReference type="ARBA" id="ARBA00022927"/>
    </source>
</evidence>
<dbReference type="Proteomes" id="UP000035337">
    <property type="component" value="Chromosome"/>
</dbReference>
<accession>A0A0G3WKA6</accession>
<keyword evidence="6 11" id="KW-0812">Transmembrane</keyword>
<evidence type="ECO:0000256" key="5">
    <source>
        <dbReference type="ARBA" id="ARBA00022475"/>
    </source>
</evidence>
<keyword evidence="4" id="KW-0813">Transport</keyword>
<feature type="signal peptide" evidence="12">
    <location>
        <begin position="1"/>
        <end position="20"/>
    </location>
</feature>
<dbReference type="Pfam" id="PF02699">
    <property type="entry name" value="YajC"/>
    <property type="match status" value="1"/>
</dbReference>
<keyword evidence="8 11" id="KW-1133">Transmembrane helix</keyword>
<evidence type="ECO:0000313" key="13">
    <source>
        <dbReference type="EMBL" id="AKL97929.1"/>
    </source>
</evidence>
<keyword evidence="5" id="KW-1003">Cell membrane</keyword>
<dbReference type="PANTHER" id="PTHR33909">
    <property type="entry name" value="SEC TRANSLOCON ACCESSORY COMPLEX SUBUNIT YAJC"/>
    <property type="match status" value="1"/>
</dbReference>
<keyword evidence="7" id="KW-0653">Protein transport</keyword>
<dbReference type="SMART" id="SM01323">
    <property type="entry name" value="YajC"/>
    <property type="match status" value="1"/>
</dbReference>
<sequence length="129" mass="13735">MEKSIFSAVLVLVFAASAFAQGEAAQGGLFGGGMGGLLPLILIFVFFYLFLLRPQQKKAKEHAKLLNALKKDDRVITSGGVYATVVSVKGNIIEAKIADGVNIQIAKQSIGTVITKQEEDAAQVEVVKK</sequence>
<dbReference type="InterPro" id="IPR003849">
    <property type="entry name" value="Preprotein_translocase_YajC"/>
</dbReference>
<dbReference type="GO" id="GO:0015031">
    <property type="term" value="P:protein transport"/>
    <property type="evidence" value="ECO:0007669"/>
    <property type="project" value="UniProtKB-KW"/>
</dbReference>
<proteinExistence type="inferred from homology"/>
<evidence type="ECO:0000256" key="1">
    <source>
        <dbReference type="ARBA" id="ARBA00004162"/>
    </source>
</evidence>
<evidence type="ECO:0000256" key="9">
    <source>
        <dbReference type="ARBA" id="ARBA00023010"/>
    </source>
</evidence>
<evidence type="ECO:0000256" key="4">
    <source>
        <dbReference type="ARBA" id="ARBA00022448"/>
    </source>
</evidence>
<comment type="similarity">
    <text evidence="2">Belongs to the YajC family.</text>
</comment>
<dbReference type="NCBIfam" id="TIGR00739">
    <property type="entry name" value="yajC"/>
    <property type="match status" value="1"/>
</dbReference>
<keyword evidence="14" id="KW-1185">Reference proteome</keyword>
<keyword evidence="12" id="KW-0732">Signal</keyword>
<dbReference type="STRING" id="1408281.Epro_0550"/>
<evidence type="ECO:0000256" key="10">
    <source>
        <dbReference type="ARBA" id="ARBA00023136"/>
    </source>
</evidence>
<evidence type="ECO:0000256" key="11">
    <source>
        <dbReference type="SAM" id="Phobius"/>
    </source>
</evidence>
<feature type="chain" id="PRO_5005186070" description="Sec translocon accessory complex subunit YajC" evidence="12">
    <location>
        <begin position="21"/>
        <end position="129"/>
    </location>
</feature>
<comment type="subcellular location">
    <subcellularLocation>
        <location evidence="1">Cell membrane</location>
        <topology evidence="1">Single-pass membrane protein</topology>
    </subcellularLocation>
</comment>
<dbReference type="EMBL" id="CP009498">
    <property type="protein sequence ID" value="AKL97929.1"/>
    <property type="molecule type" value="Genomic_DNA"/>
</dbReference>
<dbReference type="PRINTS" id="PR01853">
    <property type="entry name" value="YAJCTRNLCASE"/>
</dbReference>
<dbReference type="PATRIC" id="fig|1408281.3.peg.565"/>
<gene>
    <name evidence="13" type="primary">yajC</name>
    <name evidence="13" type="ORF">Epro_0550</name>
</gene>
<evidence type="ECO:0000256" key="3">
    <source>
        <dbReference type="ARBA" id="ARBA00014962"/>
    </source>
</evidence>
<evidence type="ECO:0000256" key="6">
    <source>
        <dbReference type="ARBA" id="ARBA00022692"/>
    </source>
</evidence>
<evidence type="ECO:0000256" key="12">
    <source>
        <dbReference type="SAM" id="SignalP"/>
    </source>
</evidence>